<comment type="caution">
    <text evidence="2">The sequence shown here is derived from an EMBL/GenBank/DDBJ whole genome shotgun (WGS) entry which is preliminary data.</text>
</comment>
<dbReference type="PROSITE" id="PS01125">
    <property type="entry name" value="ROK"/>
    <property type="match status" value="1"/>
</dbReference>
<evidence type="ECO:0000256" key="1">
    <source>
        <dbReference type="ARBA" id="ARBA00006479"/>
    </source>
</evidence>
<reference evidence="2 3" key="1">
    <citation type="submission" date="2019-12" db="EMBL/GenBank/DDBJ databases">
        <title>Auraticoccus cholistani sp. nov., an actinomycete isolated from soil of Cholistan desert.</title>
        <authorList>
            <person name="Cheema M.T."/>
        </authorList>
    </citation>
    <scope>NUCLEOTIDE SEQUENCE [LARGE SCALE GENOMIC DNA]</scope>
    <source>
        <strain evidence="2 3">F435</strain>
    </source>
</reference>
<sequence>MSTSAAATREPLAGWPELDDTVRRVAVLVLRRGQVSRADLAREMGMSTGSLTRVTKPLLAAGLVLEGSAQRLRGTGRPSLPLEVNPDRAAFVGVNITGSMVYAVLTDLRGDVRDFRHLPVTDPSTTAVVEQIAGLVRDWREHRPGLAGVGVALGARVVGWRTVVEATYLGWRDVDLAGELSRRLGLPVAVENDVHAFTQAAHLFGPGRGASSLAVVTLGVGVGAGAVTHDQLLVGSPSQAGAVGHLPLLGGTADCHGSDHVGCAQAELSTSAVEDKAAARLGRRVDVPELLALARGGDRPAREVVEQCAHQLGVLAGTMVAVLGPQVVFLSGDGIDLARAAPGRVREGMLRVAPGQPQPSLVIDEEFSFDAWARGAAATAILHTLTGRMPAVAS</sequence>
<dbReference type="Pfam" id="PF00480">
    <property type="entry name" value="ROK"/>
    <property type="match status" value="1"/>
</dbReference>
<gene>
    <name evidence="2" type="ORF">GC722_05810</name>
</gene>
<evidence type="ECO:0000313" key="3">
    <source>
        <dbReference type="Proteomes" id="UP000435304"/>
    </source>
</evidence>
<dbReference type="SUPFAM" id="SSF53067">
    <property type="entry name" value="Actin-like ATPase domain"/>
    <property type="match status" value="1"/>
</dbReference>
<dbReference type="Gene3D" id="1.10.10.10">
    <property type="entry name" value="Winged helix-like DNA-binding domain superfamily/Winged helix DNA-binding domain"/>
    <property type="match status" value="1"/>
</dbReference>
<comment type="similarity">
    <text evidence="1">Belongs to the ROK (NagC/XylR) family.</text>
</comment>
<protein>
    <submittedName>
        <fullName evidence="2">ROK family protein</fullName>
    </submittedName>
</protein>
<dbReference type="PANTHER" id="PTHR18964">
    <property type="entry name" value="ROK (REPRESSOR, ORF, KINASE) FAMILY"/>
    <property type="match status" value="1"/>
</dbReference>
<proteinExistence type="inferred from homology"/>
<keyword evidence="3" id="KW-1185">Reference proteome</keyword>
<dbReference type="InterPro" id="IPR000600">
    <property type="entry name" value="ROK"/>
</dbReference>
<dbReference type="EMBL" id="WPCU01000004">
    <property type="protein sequence ID" value="MVA75544.1"/>
    <property type="molecule type" value="Genomic_DNA"/>
</dbReference>
<dbReference type="Proteomes" id="UP000435304">
    <property type="component" value="Unassembled WGS sequence"/>
</dbReference>
<dbReference type="InterPro" id="IPR036390">
    <property type="entry name" value="WH_DNA-bd_sf"/>
</dbReference>
<dbReference type="Gene3D" id="3.30.420.40">
    <property type="match status" value="2"/>
</dbReference>
<accession>A0A6A9UVE8</accession>
<evidence type="ECO:0000313" key="2">
    <source>
        <dbReference type="EMBL" id="MVA75544.1"/>
    </source>
</evidence>
<organism evidence="2 3">
    <name type="scientific">Auraticoccus cholistanensis</name>
    <dbReference type="NCBI Taxonomy" id="2656650"/>
    <lineage>
        <taxon>Bacteria</taxon>
        <taxon>Bacillati</taxon>
        <taxon>Actinomycetota</taxon>
        <taxon>Actinomycetes</taxon>
        <taxon>Propionibacteriales</taxon>
        <taxon>Propionibacteriaceae</taxon>
        <taxon>Auraticoccus</taxon>
    </lineage>
</organism>
<dbReference type="InterPro" id="IPR049874">
    <property type="entry name" value="ROK_cs"/>
</dbReference>
<dbReference type="InterPro" id="IPR043129">
    <property type="entry name" value="ATPase_NBD"/>
</dbReference>
<dbReference type="InterPro" id="IPR036388">
    <property type="entry name" value="WH-like_DNA-bd_sf"/>
</dbReference>
<dbReference type="AlphaFoldDB" id="A0A6A9UVE8"/>
<name>A0A6A9UVE8_9ACTN</name>
<dbReference type="SUPFAM" id="SSF46785">
    <property type="entry name" value="Winged helix' DNA-binding domain"/>
    <property type="match status" value="1"/>
</dbReference>
<dbReference type="PANTHER" id="PTHR18964:SF149">
    <property type="entry name" value="BIFUNCTIONAL UDP-N-ACETYLGLUCOSAMINE 2-EPIMERASE_N-ACETYLMANNOSAMINE KINASE"/>
    <property type="match status" value="1"/>
</dbReference>
<dbReference type="RefSeq" id="WP_156608664.1">
    <property type="nucleotide sequence ID" value="NZ_WPCU01000004.1"/>
</dbReference>